<dbReference type="InterPro" id="IPR045159">
    <property type="entry name" value="DCAF7-like"/>
</dbReference>
<evidence type="ECO:0000256" key="1">
    <source>
        <dbReference type="ARBA" id="ARBA00022574"/>
    </source>
</evidence>
<feature type="non-terminal residue" evidence="3">
    <location>
        <position position="1"/>
    </location>
</feature>
<evidence type="ECO:0000313" key="3">
    <source>
        <dbReference type="EMBL" id="KAJ3095779.1"/>
    </source>
</evidence>
<organism evidence="3 4">
    <name type="scientific">Physocladia obscura</name>
    <dbReference type="NCBI Taxonomy" id="109957"/>
    <lineage>
        <taxon>Eukaryota</taxon>
        <taxon>Fungi</taxon>
        <taxon>Fungi incertae sedis</taxon>
        <taxon>Chytridiomycota</taxon>
        <taxon>Chytridiomycota incertae sedis</taxon>
        <taxon>Chytridiomycetes</taxon>
        <taxon>Chytridiales</taxon>
        <taxon>Chytriomycetaceae</taxon>
        <taxon>Physocladia</taxon>
    </lineage>
</organism>
<gene>
    <name evidence="3" type="primary">DCAF7</name>
    <name evidence="3" type="ORF">HK100_005731</name>
</gene>
<dbReference type="EMBL" id="JADGJH010002666">
    <property type="protein sequence ID" value="KAJ3095779.1"/>
    <property type="molecule type" value="Genomic_DNA"/>
</dbReference>
<dbReference type="PANTHER" id="PTHR19919">
    <property type="entry name" value="WD REPEAT CONTAINING PROTEIN"/>
    <property type="match status" value="1"/>
</dbReference>
<name>A0AAD5SS54_9FUNG</name>
<reference evidence="3" key="1">
    <citation type="submission" date="2020-05" db="EMBL/GenBank/DDBJ databases">
        <title>Phylogenomic resolution of chytrid fungi.</title>
        <authorList>
            <person name="Stajich J.E."/>
            <person name="Amses K."/>
            <person name="Simmons R."/>
            <person name="Seto K."/>
            <person name="Myers J."/>
            <person name="Bonds A."/>
            <person name="Quandt C.A."/>
            <person name="Barry K."/>
            <person name="Liu P."/>
            <person name="Grigoriev I."/>
            <person name="Longcore J.E."/>
            <person name="James T.Y."/>
        </authorList>
    </citation>
    <scope>NUCLEOTIDE SEQUENCE</scope>
    <source>
        <strain evidence="3">JEL0513</strain>
    </source>
</reference>
<keyword evidence="4" id="KW-1185">Reference proteome</keyword>
<dbReference type="Proteomes" id="UP001211907">
    <property type="component" value="Unassembled WGS sequence"/>
</dbReference>
<dbReference type="AlphaFoldDB" id="A0AAD5SS54"/>
<keyword evidence="1" id="KW-0853">WD repeat</keyword>
<comment type="caution">
    <text evidence="3">The sequence shown here is derived from an EMBL/GenBank/DDBJ whole genome shotgun (WGS) entry which is preliminary data.</text>
</comment>
<keyword evidence="2" id="KW-0677">Repeat</keyword>
<evidence type="ECO:0000256" key="2">
    <source>
        <dbReference type="ARBA" id="ARBA00022737"/>
    </source>
</evidence>
<protein>
    <submittedName>
        <fullName evidence="3">Ddb1 and cul4 associated factor 7</fullName>
    </submittedName>
</protein>
<evidence type="ECO:0000313" key="4">
    <source>
        <dbReference type="Proteomes" id="UP001211907"/>
    </source>
</evidence>
<sequence>DDAFALVWDISSVSTKRTMTEPLLTYRASEAVNNLSWTPGNPDWIAVAVGETVQTLRV</sequence>
<accession>A0AAD5SS54</accession>
<proteinExistence type="predicted"/>